<feature type="transmembrane region" description="Helical" evidence="6">
    <location>
        <begin position="404"/>
        <end position="422"/>
    </location>
</feature>
<keyword evidence="8" id="KW-1185">Reference proteome</keyword>
<keyword evidence="5 6" id="KW-0472">Membrane</keyword>
<feature type="transmembrane region" description="Helical" evidence="6">
    <location>
        <begin position="434"/>
        <end position="456"/>
    </location>
</feature>
<evidence type="ECO:0000313" key="7">
    <source>
        <dbReference type="EMBL" id="NYA69573.1"/>
    </source>
</evidence>
<reference evidence="7 8" key="1">
    <citation type="submission" date="2020-07" db="EMBL/GenBank/DDBJ databases">
        <authorList>
            <person name="Sun Q."/>
        </authorList>
    </citation>
    <scope>NUCLEOTIDE SEQUENCE [LARGE SCALE GENOMIC DNA]</scope>
    <source>
        <strain evidence="7 8">MAH-1</strain>
    </source>
</reference>
<evidence type="ECO:0000256" key="2">
    <source>
        <dbReference type="ARBA" id="ARBA00022475"/>
    </source>
</evidence>
<gene>
    <name evidence="7" type="ORF">HZF10_01480</name>
</gene>
<protein>
    <submittedName>
        <fullName evidence="7">YjgP/YjgQ family permease</fullName>
    </submittedName>
</protein>
<dbReference type="Pfam" id="PF03739">
    <property type="entry name" value="LptF_LptG"/>
    <property type="match status" value="1"/>
</dbReference>
<keyword evidence="4 6" id="KW-1133">Transmembrane helix</keyword>
<dbReference type="PANTHER" id="PTHR33529:SF6">
    <property type="entry name" value="YJGP_YJGQ FAMILY PERMEASE"/>
    <property type="match status" value="1"/>
</dbReference>
<feature type="transmembrane region" description="Helical" evidence="6">
    <location>
        <begin position="102"/>
        <end position="122"/>
    </location>
</feature>
<evidence type="ECO:0000256" key="3">
    <source>
        <dbReference type="ARBA" id="ARBA00022692"/>
    </source>
</evidence>
<dbReference type="GO" id="GO:0043190">
    <property type="term" value="C:ATP-binding cassette (ABC) transporter complex"/>
    <property type="evidence" value="ECO:0007669"/>
    <property type="project" value="TreeGrafter"/>
</dbReference>
<dbReference type="EMBL" id="JACBJI010000001">
    <property type="protein sequence ID" value="NYA69573.1"/>
    <property type="molecule type" value="Genomic_DNA"/>
</dbReference>
<dbReference type="PANTHER" id="PTHR33529">
    <property type="entry name" value="SLR0882 PROTEIN-RELATED"/>
    <property type="match status" value="1"/>
</dbReference>
<evidence type="ECO:0000313" key="8">
    <source>
        <dbReference type="Proteomes" id="UP000535020"/>
    </source>
</evidence>
<dbReference type="Proteomes" id="UP000535020">
    <property type="component" value="Unassembled WGS sequence"/>
</dbReference>
<keyword evidence="3 6" id="KW-0812">Transmembrane</keyword>
<dbReference type="RefSeq" id="WP_176004395.1">
    <property type="nucleotide sequence ID" value="NZ_JABWMI010000002.1"/>
</dbReference>
<organism evidence="7 8">
    <name type="scientific">Flavobacterium agri</name>
    <dbReference type="NCBI Taxonomy" id="2743471"/>
    <lineage>
        <taxon>Bacteria</taxon>
        <taxon>Pseudomonadati</taxon>
        <taxon>Bacteroidota</taxon>
        <taxon>Flavobacteriia</taxon>
        <taxon>Flavobacteriales</taxon>
        <taxon>Flavobacteriaceae</taxon>
        <taxon>Flavobacterium</taxon>
    </lineage>
</organism>
<proteinExistence type="predicted"/>
<evidence type="ECO:0000256" key="4">
    <source>
        <dbReference type="ARBA" id="ARBA00022989"/>
    </source>
</evidence>
<keyword evidence="2" id="KW-1003">Cell membrane</keyword>
<evidence type="ECO:0000256" key="1">
    <source>
        <dbReference type="ARBA" id="ARBA00004651"/>
    </source>
</evidence>
<accession>A0A7Y9C5P1</accession>
<dbReference type="InterPro" id="IPR005495">
    <property type="entry name" value="LptG/LptF_permease"/>
</dbReference>
<evidence type="ECO:0000256" key="6">
    <source>
        <dbReference type="SAM" id="Phobius"/>
    </source>
</evidence>
<feature type="transmembrane region" description="Helical" evidence="6">
    <location>
        <begin position="379"/>
        <end position="397"/>
    </location>
</feature>
<comment type="caution">
    <text evidence="7">The sequence shown here is derived from an EMBL/GenBank/DDBJ whole genome shotgun (WGS) entry which is preliminary data.</text>
</comment>
<evidence type="ECO:0000256" key="5">
    <source>
        <dbReference type="ARBA" id="ARBA00023136"/>
    </source>
</evidence>
<dbReference type="GO" id="GO:0015920">
    <property type="term" value="P:lipopolysaccharide transport"/>
    <property type="evidence" value="ECO:0007669"/>
    <property type="project" value="TreeGrafter"/>
</dbReference>
<name>A0A7Y9C5P1_9FLAO</name>
<feature type="transmembrane region" description="Helical" evidence="6">
    <location>
        <begin position="12"/>
        <end position="36"/>
    </location>
</feature>
<feature type="transmembrane region" description="Helical" evidence="6">
    <location>
        <begin position="56"/>
        <end position="81"/>
    </location>
</feature>
<comment type="subcellular location">
    <subcellularLocation>
        <location evidence="1">Cell membrane</location>
        <topology evidence="1">Multi-pass membrane protein</topology>
    </subcellularLocation>
</comment>
<dbReference type="AlphaFoldDB" id="A0A7Y9C5P1"/>
<sequence length="496" mass="55731">MKILDRYILKSFVITFATVFVILFFIFILQTVWLFIAELAGKDLDFFLIVKFLMFAMPRIIPLVLPLSVLLASIMTFGSFAENYEFAAMKSSGISLQRAMRSLMVFIGFLSVASFFFANNVIPYAEYQFINFRADIGKKQPAMAIAEGQFSDVGSFNIKVEKKSGENGNILSGVTIHKKSGSGQGTPTVIRSKSGELVSSENSNILKLVLKDGDYYEDIVPKKYEDQNKMPFAKSSFKRYVINMDLSKLNKLDESEDKVTTNNMLNVNELNYTLDSLHKDFDKNIISFADNIYQRTGIISSAIQYAPNKPKDTTALKAEKKELPKDLLSGFSRGDKQALLKIAKGNVESTNFSIDGSTFEMQEQIKNINNHQLAFFDKFVIAYACLLMFFIGAPLGAIIRKGGIGLPIVFAVLIFITFHFINTFGKKMAQTDGIPAWLGSWMSSFILTPFAVLLTYRATNDIGLFQLDNILEPIQNFFAKIFSKKEKQETEQLPTA</sequence>